<dbReference type="PROSITE" id="PS51257">
    <property type="entry name" value="PROKAR_LIPOPROTEIN"/>
    <property type="match status" value="1"/>
</dbReference>
<comment type="caution">
    <text evidence="2">The sequence shown here is derived from an EMBL/GenBank/DDBJ whole genome shotgun (WGS) entry which is preliminary data.</text>
</comment>
<sequence length="204" mass="22904">MKIIKSVLGLTMAVSVTSCATRPPTPMYVEPEQFSGSVSFLATNWMLEKRLELEGKEKNKNTVQKTKRALFTRDNSEYRVKVFQKHDTCDEPAQVNIQSLKPVLFGEGMHEVKRLKLPMGDMATLSISGSGCFNIITFPVEKNGNYSITHFNDLKTCEVSVINDNTQKLVKLFDRKYSNKCSADDLDESKAVDVSKDKSVYFGG</sequence>
<proteinExistence type="predicted"/>
<dbReference type="RefSeq" id="WP_129121161.1">
    <property type="nucleotide sequence ID" value="NZ_PEIB01000003.1"/>
</dbReference>
<reference evidence="2 3" key="1">
    <citation type="submission" date="2017-10" db="EMBL/GenBank/DDBJ databases">
        <title>Nyctiphanis sp. nov., isolated from the stomach of the euphausiid Nyctiphanes simplex (Hansen, 1911) in the Gulf of California.</title>
        <authorList>
            <person name="Gomez-Gil B."/>
            <person name="Aguilar-Mendez M."/>
            <person name="Lopez-Cortes A."/>
            <person name="Gomez-Gutierrez J."/>
            <person name="Roque A."/>
            <person name="Lang E."/>
            <person name="Gonzalez-Castillo A."/>
        </authorList>
    </citation>
    <scope>NUCLEOTIDE SEQUENCE [LARGE SCALE GENOMIC DNA]</scope>
    <source>
        <strain evidence="2 3">CAIM 600</strain>
    </source>
</reference>
<name>A0A4Q0YSI9_9GAMM</name>
<keyword evidence="1" id="KW-0732">Signal</keyword>
<dbReference type="AlphaFoldDB" id="A0A4Q0YSI9"/>
<feature type="signal peptide" evidence="1">
    <location>
        <begin position="1"/>
        <end position="20"/>
    </location>
</feature>
<accession>A0A4Q0YSI9</accession>
<evidence type="ECO:0008006" key="4">
    <source>
        <dbReference type="Google" id="ProtNLM"/>
    </source>
</evidence>
<keyword evidence="3" id="KW-1185">Reference proteome</keyword>
<dbReference type="OrthoDB" id="10017179at2"/>
<evidence type="ECO:0000256" key="1">
    <source>
        <dbReference type="SAM" id="SignalP"/>
    </source>
</evidence>
<evidence type="ECO:0000313" key="3">
    <source>
        <dbReference type="Proteomes" id="UP000290287"/>
    </source>
</evidence>
<gene>
    <name evidence="2" type="ORF">CS022_03765</name>
</gene>
<protein>
    <recommendedName>
        <fullName evidence="4">Lipoprotein</fullName>
    </recommendedName>
</protein>
<dbReference type="EMBL" id="PEIB01000003">
    <property type="protein sequence ID" value="RXJ74200.1"/>
    <property type="molecule type" value="Genomic_DNA"/>
</dbReference>
<organism evidence="2 3">
    <name type="scientific">Veronia nyctiphanis</name>
    <dbReference type="NCBI Taxonomy" id="1278244"/>
    <lineage>
        <taxon>Bacteria</taxon>
        <taxon>Pseudomonadati</taxon>
        <taxon>Pseudomonadota</taxon>
        <taxon>Gammaproteobacteria</taxon>
        <taxon>Vibrionales</taxon>
        <taxon>Vibrionaceae</taxon>
        <taxon>Veronia</taxon>
    </lineage>
</organism>
<dbReference type="Proteomes" id="UP000290287">
    <property type="component" value="Unassembled WGS sequence"/>
</dbReference>
<evidence type="ECO:0000313" key="2">
    <source>
        <dbReference type="EMBL" id="RXJ74200.1"/>
    </source>
</evidence>
<feature type="chain" id="PRO_5020935305" description="Lipoprotein" evidence="1">
    <location>
        <begin position="21"/>
        <end position="204"/>
    </location>
</feature>